<sequence length="81" mass="8817">MKAAKLIVMILGLSYCVIGILSIIAPAAFEFSIYPLYLFIGIYFILEFIDSTKESSRKSDLILGGGFLLLGTAGLSLSFLF</sequence>
<keyword evidence="1" id="KW-1133">Transmembrane helix</keyword>
<evidence type="ECO:0008006" key="4">
    <source>
        <dbReference type="Google" id="ProtNLM"/>
    </source>
</evidence>
<feature type="transmembrane region" description="Helical" evidence="1">
    <location>
        <begin position="31"/>
        <end position="49"/>
    </location>
</feature>
<evidence type="ECO:0000313" key="3">
    <source>
        <dbReference type="Proteomes" id="UP000240509"/>
    </source>
</evidence>
<dbReference type="EMBL" id="PZJJ01000033">
    <property type="protein sequence ID" value="PTL37798.1"/>
    <property type="molecule type" value="Genomic_DNA"/>
</dbReference>
<dbReference type="RefSeq" id="WP_107585982.1">
    <property type="nucleotide sequence ID" value="NZ_PZJJ01000033.1"/>
</dbReference>
<gene>
    <name evidence="2" type="ORF">C6Y45_14650</name>
</gene>
<keyword evidence="3" id="KW-1185">Reference proteome</keyword>
<feature type="transmembrane region" description="Helical" evidence="1">
    <location>
        <begin position="7"/>
        <end position="25"/>
    </location>
</feature>
<organism evidence="2 3">
    <name type="scientific">Alkalicoccus saliphilus</name>
    <dbReference type="NCBI Taxonomy" id="200989"/>
    <lineage>
        <taxon>Bacteria</taxon>
        <taxon>Bacillati</taxon>
        <taxon>Bacillota</taxon>
        <taxon>Bacilli</taxon>
        <taxon>Bacillales</taxon>
        <taxon>Bacillaceae</taxon>
        <taxon>Alkalicoccus</taxon>
    </lineage>
</organism>
<dbReference type="Proteomes" id="UP000240509">
    <property type="component" value="Unassembled WGS sequence"/>
</dbReference>
<reference evidence="2 3" key="1">
    <citation type="submission" date="2018-03" db="EMBL/GenBank/DDBJ databases">
        <title>Alkalicoccus saliphilus sp. nov., isolated from a mineral pool.</title>
        <authorList>
            <person name="Zhao B."/>
        </authorList>
    </citation>
    <scope>NUCLEOTIDE SEQUENCE [LARGE SCALE GENOMIC DNA]</scope>
    <source>
        <strain evidence="2 3">6AG</strain>
    </source>
</reference>
<keyword evidence="1" id="KW-0472">Membrane</keyword>
<comment type="caution">
    <text evidence="2">The sequence shown here is derived from an EMBL/GenBank/DDBJ whole genome shotgun (WGS) entry which is preliminary data.</text>
</comment>
<proteinExistence type="predicted"/>
<dbReference type="AlphaFoldDB" id="A0A2T4U325"/>
<name>A0A2T4U325_9BACI</name>
<keyword evidence="1" id="KW-0812">Transmembrane</keyword>
<protein>
    <recommendedName>
        <fullName evidence="4">DUF3953 domain-containing protein</fullName>
    </recommendedName>
</protein>
<evidence type="ECO:0000313" key="2">
    <source>
        <dbReference type="EMBL" id="PTL37798.1"/>
    </source>
</evidence>
<evidence type="ECO:0000256" key="1">
    <source>
        <dbReference type="SAM" id="Phobius"/>
    </source>
</evidence>
<feature type="transmembrane region" description="Helical" evidence="1">
    <location>
        <begin position="61"/>
        <end position="80"/>
    </location>
</feature>
<accession>A0A2T4U325</accession>